<reference evidence="1" key="1">
    <citation type="journal article" date="2021" name="PeerJ">
        <title>Extensive microbial diversity within the chicken gut microbiome revealed by metagenomics and culture.</title>
        <authorList>
            <person name="Gilroy R."/>
            <person name="Ravi A."/>
            <person name="Getino M."/>
            <person name="Pursley I."/>
            <person name="Horton D.L."/>
            <person name="Alikhan N.F."/>
            <person name="Baker D."/>
            <person name="Gharbi K."/>
            <person name="Hall N."/>
            <person name="Watson M."/>
            <person name="Adriaenssens E.M."/>
            <person name="Foster-Nyarko E."/>
            <person name="Jarju S."/>
            <person name="Secka A."/>
            <person name="Antonio M."/>
            <person name="Oren A."/>
            <person name="Chaudhuri R.R."/>
            <person name="La Ragione R."/>
            <person name="Hildebrand F."/>
            <person name="Pallen M.J."/>
        </authorList>
    </citation>
    <scope>NUCLEOTIDE SEQUENCE</scope>
    <source>
        <strain evidence="1">CHK188-4685</strain>
    </source>
</reference>
<sequence>MKVSFCRNSRWGQSENLWDGLDLEKMLDRKRPYVIAFAGAGGKTSLIRRLAWEGIERGRKVLIVTTTHMFRPEACGVLSQQAGDVAFLLEQKGLAVAGKAWGEEKIAYVGDGLYRQICPLADLVLVEADGSRRLPAKVPGPGEPVIPENTDLILAVEGFSALGQPAEDACFRLGQACRVMEEYGRDDYRKSGRWILEPEDLACLMSNGYLRPLRLSVPNASVIPVFHQADEENTRFLAQRLFWQMGEPEGIVSGQLKGDLSAGLF</sequence>
<name>A0A9D2RMJ4_9FIRM</name>
<comment type="caution">
    <text evidence="1">The sequence shown here is derived from an EMBL/GenBank/DDBJ whole genome shotgun (WGS) entry which is preliminary data.</text>
</comment>
<organism evidence="1 2">
    <name type="scientific">Candidatus Enterocloster faecavium</name>
    <dbReference type="NCBI Taxonomy" id="2838560"/>
    <lineage>
        <taxon>Bacteria</taxon>
        <taxon>Bacillati</taxon>
        <taxon>Bacillota</taxon>
        <taxon>Clostridia</taxon>
        <taxon>Lachnospirales</taxon>
        <taxon>Lachnospiraceae</taxon>
        <taxon>Enterocloster</taxon>
    </lineage>
</organism>
<dbReference type="Proteomes" id="UP000886804">
    <property type="component" value="Unassembled WGS sequence"/>
</dbReference>
<gene>
    <name evidence="1" type="primary">yqeC</name>
    <name evidence="1" type="ORF">H9716_09020</name>
</gene>
<reference evidence="1" key="2">
    <citation type="submission" date="2021-04" db="EMBL/GenBank/DDBJ databases">
        <authorList>
            <person name="Gilroy R."/>
        </authorList>
    </citation>
    <scope>NUCLEOTIDE SEQUENCE</scope>
    <source>
        <strain evidence="1">CHK188-4685</strain>
    </source>
</reference>
<dbReference type="EMBL" id="DWYS01000107">
    <property type="protein sequence ID" value="HJB07987.1"/>
    <property type="molecule type" value="Genomic_DNA"/>
</dbReference>
<evidence type="ECO:0000313" key="1">
    <source>
        <dbReference type="EMBL" id="HJB07987.1"/>
    </source>
</evidence>
<dbReference type="Pfam" id="PF19842">
    <property type="entry name" value="YqeC"/>
    <property type="match status" value="1"/>
</dbReference>
<evidence type="ECO:0000313" key="2">
    <source>
        <dbReference type="Proteomes" id="UP000886804"/>
    </source>
</evidence>
<dbReference type="AlphaFoldDB" id="A0A9D2RMJ4"/>
<protein>
    <submittedName>
        <fullName evidence="1">Selenium-dependent hydroxylase accessory protein YqeC</fullName>
    </submittedName>
</protein>
<dbReference type="InterPro" id="IPR017587">
    <property type="entry name" value="YqeC"/>
</dbReference>
<dbReference type="NCBIfam" id="TIGR03172">
    <property type="entry name" value="selenium cofactor biosynthesis protein YqeC"/>
    <property type="match status" value="1"/>
</dbReference>
<accession>A0A9D2RMJ4</accession>
<proteinExistence type="predicted"/>